<proteinExistence type="predicted"/>
<gene>
    <name evidence="1" type="primary">ghoS</name>
    <name evidence="1" type="ORF">ABU178_09285</name>
</gene>
<dbReference type="InterPro" id="IPR022597">
    <property type="entry name" value="GhoS"/>
</dbReference>
<evidence type="ECO:0000313" key="1">
    <source>
        <dbReference type="EMBL" id="MFH8134361.1"/>
    </source>
</evidence>
<dbReference type="Pfam" id="PF11080">
    <property type="entry name" value="GhoS"/>
    <property type="match status" value="1"/>
</dbReference>
<dbReference type="Proteomes" id="UP001611251">
    <property type="component" value="Unassembled WGS sequence"/>
</dbReference>
<evidence type="ECO:0000313" key="2">
    <source>
        <dbReference type="Proteomes" id="UP001611251"/>
    </source>
</evidence>
<protein>
    <submittedName>
        <fullName evidence="1">Type V toxin-antitoxin system endoribonuclease antitoxin GhoS</fullName>
    </submittedName>
</protein>
<dbReference type="EMBL" id="JBGFSN010000004">
    <property type="protein sequence ID" value="MFH8134361.1"/>
    <property type="molecule type" value="Genomic_DNA"/>
</dbReference>
<dbReference type="Gene3D" id="3.30.70.2360">
    <property type="match status" value="1"/>
</dbReference>
<accession>A0ABW7PYE2</accession>
<reference evidence="1 2" key="1">
    <citation type="submission" date="2024-08" db="EMBL/GenBank/DDBJ databases">
        <title>Pantoea ronii - a newly identified human opportunistic pathogen.</title>
        <authorList>
            <person name="Keidar-Friedman D."/>
            <person name="Sorek N."/>
            <person name="Leshin-Carmel D."/>
            <person name="Tsur A."/>
            <person name="Amsalem M."/>
            <person name="Tolkach D."/>
            <person name="Brosh-Nissimov T."/>
        </authorList>
    </citation>
    <scope>NUCLEOTIDE SEQUENCE [LARGE SCALE GENOMIC DNA]</scope>
    <source>
        <strain evidence="1 2">AA23256</strain>
    </source>
</reference>
<sequence>MNAASVMRYVVTFHYHEHGLSDILELNSAMANGGFTTTLNDEEGKSHELGTNSFGFVSALNEDEIRQQAESLGEMVLAAKPQVEVTTLEAFLKQQS</sequence>
<organism evidence="1 2">
    <name type="scientific">Pantoea osteomyelitidis</name>
    <dbReference type="NCBI Taxonomy" id="3230026"/>
    <lineage>
        <taxon>Bacteria</taxon>
        <taxon>Pseudomonadati</taxon>
        <taxon>Pseudomonadota</taxon>
        <taxon>Gammaproteobacteria</taxon>
        <taxon>Enterobacterales</taxon>
        <taxon>Erwiniaceae</taxon>
        <taxon>Pantoea</taxon>
    </lineage>
</organism>
<keyword evidence="2" id="KW-1185">Reference proteome</keyword>
<dbReference type="RefSeq" id="WP_397214095.1">
    <property type="nucleotide sequence ID" value="NZ_JBGFSN010000004.1"/>
</dbReference>
<name>A0ABW7PYE2_9GAMM</name>
<dbReference type="InterPro" id="IPR038241">
    <property type="entry name" value="GhoS_sf"/>
</dbReference>
<comment type="caution">
    <text evidence="1">The sequence shown here is derived from an EMBL/GenBank/DDBJ whole genome shotgun (WGS) entry which is preliminary data.</text>
</comment>